<accession>A0A1I7RX94</accession>
<dbReference type="WBParaSite" id="BXY_0535800.1">
    <property type="protein sequence ID" value="BXY_0535800.1"/>
    <property type="gene ID" value="BXY_0535800"/>
</dbReference>
<evidence type="ECO:0000313" key="4">
    <source>
        <dbReference type="Proteomes" id="UP000095284"/>
    </source>
</evidence>
<proteinExistence type="predicted"/>
<name>A0A1I7RX94_BURXY</name>
<organism evidence="4 6">
    <name type="scientific">Bursaphelenchus xylophilus</name>
    <name type="common">Pinewood nematode worm</name>
    <name type="synonym">Aphelenchoides xylophilus</name>
    <dbReference type="NCBI Taxonomy" id="6326"/>
    <lineage>
        <taxon>Eukaryota</taxon>
        <taxon>Metazoa</taxon>
        <taxon>Ecdysozoa</taxon>
        <taxon>Nematoda</taxon>
        <taxon>Chromadorea</taxon>
        <taxon>Rhabditida</taxon>
        <taxon>Tylenchina</taxon>
        <taxon>Tylenchomorpha</taxon>
        <taxon>Aphelenchoidea</taxon>
        <taxon>Aphelenchoididae</taxon>
        <taxon>Bursaphelenchus</taxon>
    </lineage>
</organism>
<dbReference type="AlphaFoldDB" id="A0A1I7RX94"/>
<dbReference type="EMBL" id="CAJFDI010000005">
    <property type="protein sequence ID" value="CAD5230498.1"/>
    <property type="molecule type" value="Genomic_DNA"/>
</dbReference>
<evidence type="ECO:0000313" key="5">
    <source>
        <dbReference type="Proteomes" id="UP000659654"/>
    </source>
</evidence>
<protein>
    <submittedName>
        <fullName evidence="2">(pine wood nematode) hypothetical protein</fullName>
    </submittedName>
</protein>
<reference evidence="6" key="1">
    <citation type="submission" date="2016-11" db="UniProtKB">
        <authorList>
            <consortium name="WormBaseParasite"/>
        </authorList>
    </citation>
    <scope>IDENTIFICATION</scope>
</reference>
<gene>
    <name evidence="2" type="ORF">BXYJ_LOCUS11017</name>
</gene>
<keyword evidence="5" id="KW-1185">Reference proteome</keyword>
<evidence type="ECO:0000313" key="3">
    <source>
        <dbReference type="EMBL" id="CAG9121450.1"/>
    </source>
</evidence>
<feature type="region of interest" description="Disordered" evidence="1">
    <location>
        <begin position="107"/>
        <end position="126"/>
    </location>
</feature>
<sequence length="126" mass="13091">MRRRRGGGTEGGQYAASLMIRKGWAGPPGGAISGRLLAECDRLAGAKAGHLRDMVYNGKIMGIELAPEDPRGSDVGGGGFSLPLSALDEIFRDLEVSPSLEVVGGNLEGSGPGVAVESPRTTWPSW</sequence>
<evidence type="ECO:0000313" key="6">
    <source>
        <dbReference type="WBParaSite" id="BXY_0535800.1"/>
    </source>
</evidence>
<dbReference type="Proteomes" id="UP000659654">
    <property type="component" value="Unassembled WGS sequence"/>
</dbReference>
<evidence type="ECO:0000256" key="1">
    <source>
        <dbReference type="SAM" id="MobiDB-lite"/>
    </source>
</evidence>
<dbReference type="EMBL" id="CAJFCV020000005">
    <property type="protein sequence ID" value="CAG9121450.1"/>
    <property type="molecule type" value="Genomic_DNA"/>
</dbReference>
<evidence type="ECO:0000313" key="2">
    <source>
        <dbReference type="EMBL" id="CAD5230498.1"/>
    </source>
</evidence>
<dbReference type="Proteomes" id="UP000095284">
    <property type="component" value="Unplaced"/>
</dbReference>
<reference evidence="3" key="2">
    <citation type="submission" date="2020-08" db="EMBL/GenBank/DDBJ databases">
        <authorList>
            <person name="Kikuchi T."/>
        </authorList>
    </citation>
    <scope>NUCLEOTIDE SEQUENCE</scope>
    <source>
        <strain evidence="2">Ka4C1</strain>
    </source>
</reference>
<dbReference type="Proteomes" id="UP000582659">
    <property type="component" value="Unassembled WGS sequence"/>
</dbReference>